<dbReference type="Pfam" id="PF13593">
    <property type="entry name" value="SBF_like"/>
    <property type="match status" value="1"/>
</dbReference>
<feature type="transmembrane region" description="Helical" evidence="1">
    <location>
        <begin position="127"/>
        <end position="149"/>
    </location>
</feature>
<dbReference type="AlphaFoldDB" id="A0A023D8Z7"/>
<feature type="transmembrane region" description="Helical" evidence="1">
    <location>
        <begin position="62"/>
        <end position="83"/>
    </location>
</feature>
<comment type="caution">
    <text evidence="2">The sequence shown here is derived from an EMBL/GenBank/DDBJ whole genome shotgun (WGS) entry which is preliminary data.</text>
</comment>
<dbReference type="PANTHER" id="PTHR18640:SF5">
    <property type="entry name" value="SODIUM_BILE ACID COTRANSPORTER 7"/>
    <property type="match status" value="1"/>
</dbReference>
<keyword evidence="1" id="KW-0472">Membrane</keyword>
<feature type="transmembrane region" description="Helical" evidence="1">
    <location>
        <begin position="155"/>
        <end position="177"/>
    </location>
</feature>
<accession>A0A023D8Z7</accession>
<dbReference type="Gene3D" id="1.20.1530.20">
    <property type="match status" value="1"/>
</dbReference>
<evidence type="ECO:0000256" key="1">
    <source>
        <dbReference type="SAM" id="Phobius"/>
    </source>
</evidence>
<dbReference type="GO" id="GO:0005886">
    <property type="term" value="C:plasma membrane"/>
    <property type="evidence" value="ECO:0007669"/>
    <property type="project" value="TreeGrafter"/>
</dbReference>
<organism evidence="2 3">
    <name type="scientific">Acidomonas methanolica NBRC 104435</name>
    <dbReference type="NCBI Taxonomy" id="1231351"/>
    <lineage>
        <taxon>Bacteria</taxon>
        <taxon>Pseudomonadati</taxon>
        <taxon>Pseudomonadota</taxon>
        <taxon>Alphaproteobacteria</taxon>
        <taxon>Acetobacterales</taxon>
        <taxon>Acetobacteraceae</taxon>
        <taxon>Acidomonas</taxon>
    </lineage>
</organism>
<feature type="transmembrane region" description="Helical" evidence="1">
    <location>
        <begin position="95"/>
        <end position="115"/>
    </location>
</feature>
<protein>
    <submittedName>
        <fullName evidence="2">Bile acid/Na+ symporter</fullName>
    </submittedName>
</protein>
<feature type="transmembrane region" description="Helical" evidence="1">
    <location>
        <begin position="198"/>
        <end position="219"/>
    </location>
</feature>
<dbReference type="EMBL" id="BAND01000187">
    <property type="protein sequence ID" value="GAJ30603.1"/>
    <property type="molecule type" value="Genomic_DNA"/>
</dbReference>
<dbReference type="Proteomes" id="UP000019760">
    <property type="component" value="Unassembled WGS sequence"/>
</dbReference>
<dbReference type="PANTHER" id="PTHR18640">
    <property type="entry name" value="SOLUTE CARRIER FAMILY 10 MEMBER 7"/>
    <property type="match status" value="1"/>
</dbReference>
<keyword evidence="1" id="KW-1133">Transmembrane helix</keyword>
<evidence type="ECO:0000313" key="2">
    <source>
        <dbReference type="EMBL" id="GAJ30603.1"/>
    </source>
</evidence>
<keyword evidence="1" id="KW-0812">Transmembrane</keyword>
<gene>
    <name evidence="2" type="ORF">Amme_203_008</name>
</gene>
<proteinExistence type="predicted"/>
<dbReference type="PIRSF" id="PIRSF026166">
    <property type="entry name" value="UCP026166"/>
    <property type="match status" value="1"/>
</dbReference>
<feature type="transmembrane region" description="Helical" evidence="1">
    <location>
        <begin position="225"/>
        <end position="242"/>
    </location>
</feature>
<reference evidence="3" key="1">
    <citation type="journal article" date="2014" name="FEMS Microbiol. Lett.">
        <title>Draft Genomic DNA Sequence of the Facultatively Methylotrophic Bacterium Acidomonas methanolica type strain MB58.</title>
        <authorList>
            <person name="Higashiura N."/>
            <person name="Hadano H."/>
            <person name="Hirakawa H."/>
            <person name="Matsutani M."/>
            <person name="Takabe S."/>
            <person name="Matsushita K."/>
            <person name="Azuma Y."/>
        </authorList>
    </citation>
    <scope>NUCLEOTIDE SEQUENCE [LARGE SCALE GENOMIC DNA]</scope>
    <source>
        <strain evidence="3">MB58</strain>
    </source>
</reference>
<reference evidence="2 3" key="2">
    <citation type="journal article" date="2014" name="FEMS Microbiol. Lett.">
        <title>Draft genomic DNA sequence of the facultatively methylotrophic bacterium Acidomonas methanolica type strain MB58.</title>
        <authorList>
            <person name="Higashiura N."/>
            <person name="Hadano H."/>
            <person name="Hirakawa H."/>
            <person name="Matsutani M."/>
            <person name="Takabe S."/>
            <person name="Matsushita K."/>
            <person name="Azuma Y."/>
        </authorList>
    </citation>
    <scope>NUCLEOTIDE SEQUENCE [LARGE SCALE GENOMIC DNA]</scope>
    <source>
        <strain evidence="2 3">MB58</strain>
    </source>
</reference>
<feature type="transmembrane region" description="Helical" evidence="1">
    <location>
        <begin position="33"/>
        <end position="50"/>
    </location>
</feature>
<dbReference type="OrthoDB" id="9792271at2"/>
<keyword evidence="3" id="KW-1185">Reference proteome</keyword>
<dbReference type="InterPro" id="IPR038770">
    <property type="entry name" value="Na+/solute_symporter_sf"/>
</dbReference>
<evidence type="ECO:0000313" key="3">
    <source>
        <dbReference type="Proteomes" id="UP000019760"/>
    </source>
</evidence>
<sequence>MRKFDPFLLSLISAILLATLLPCRGVAAVMLHRLTFVLIALMFFLHGARLEPRAVLESARNWTLQSGVAACTFVLFPLLGLGLMTAAGGLLDHDMWQGVLFLCCLPSTVQSSIALTSIARGNVPAAICAATLSNLAGIVITPILVALVLHRSGAFSAASILDIATQLLLPFGMGQLLHTRLHKWVHRNKKLLTLSDRGAIVLVVYTAFSAAVVEGVWHRVSARDLLAAAGVDGVLLAIVLLVSSSLGRLLRLDLPGIIALTFCGSKKSLATGIPMANVLFPAAAVGTVVLPLMMYHQIQLFVCTLLARHLSRRPEPDPISVHA</sequence>
<dbReference type="InterPro" id="IPR016833">
    <property type="entry name" value="Put_Na-Bile_cotransptr"/>
</dbReference>
<dbReference type="RefSeq" id="WP_042061954.1">
    <property type="nucleotide sequence ID" value="NZ_BAND01000187.1"/>
</dbReference>
<feature type="transmembrane region" description="Helical" evidence="1">
    <location>
        <begin position="275"/>
        <end position="295"/>
    </location>
</feature>
<name>A0A023D8Z7_ACIMT</name>